<reference evidence="1" key="2">
    <citation type="submission" date="2020-09" db="EMBL/GenBank/DDBJ databases">
        <authorList>
            <person name="Sun Q."/>
            <person name="Zhou Y."/>
        </authorList>
    </citation>
    <scope>NUCLEOTIDE SEQUENCE</scope>
    <source>
        <strain evidence="1">CGMCC 1.12997</strain>
    </source>
</reference>
<sequence>MATRLGGLQVGAGFSFAVPDYGPTYIKGYTIYGDADLWRRVGIEADVHQINVLTPTDIGENTYLVGPRFTLMRRDRVRVYAKALGGVGRFEYQKGNPRAPYNPTTDTFGVFSVGGGIEFRASQHINIRAVDIEAQKWPGYGTPGYPAHGLTPFVTTFGAAYSF</sequence>
<gene>
    <name evidence="1" type="ORF">GCM10011585_31760</name>
</gene>
<protein>
    <recommendedName>
        <fullName evidence="3">Outer membrane protein beta-barrel domain-containing protein</fullName>
    </recommendedName>
</protein>
<comment type="caution">
    <text evidence="1">The sequence shown here is derived from an EMBL/GenBank/DDBJ whole genome shotgun (WGS) entry which is preliminary data.</text>
</comment>
<reference evidence="1" key="1">
    <citation type="journal article" date="2014" name="Int. J. Syst. Evol. Microbiol.">
        <title>Complete genome sequence of Corynebacterium casei LMG S-19264T (=DSM 44701T), isolated from a smear-ripened cheese.</title>
        <authorList>
            <consortium name="US DOE Joint Genome Institute (JGI-PGF)"/>
            <person name="Walter F."/>
            <person name="Albersmeier A."/>
            <person name="Kalinowski J."/>
            <person name="Ruckert C."/>
        </authorList>
    </citation>
    <scope>NUCLEOTIDE SEQUENCE</scope>
    <source>
        <strain evidence="1">CGMCC 1.12997</strain>
    </source>
</reference>
<name>A0A917HPY5_9BACT</name>
<evidence type="ECO:0008006" key="3">
    <source>
        <dbReference type="Google" id="ProtNLM"/>
    </source>
</evidence>
<evidence type="ECO:0000313" key="2">
    <source>
        <dbReference type="Proteomes" id="UP000647241"/>
    </source>
</evidence>
<dbReference type="AlphaFoldDB" id="A0A917HPY5"/>
<dbReference type="EMBL" id="BMGT01000003">
    <property type="protein sequence ID" value="GGG85488.1"/>
    <property type="molecule type" value="Genomic_DNA"/>
</dbReference>
<dbReference type="Proteomes" id="UP000647241">
    <property type="component" value="Unassembled WGS sequence"/>
</dbReference>
<keyword evidence="2" id="KW-1185">Reference proteome</keyword>
<organism evidence="1 2">
    <name type="scientific">Edaphobacter dinghuensis</name>
    <dbReference type="NCBI Taxonomy" id="1560005"/>
    <lineage>
        <taxon>Bacteria</taxon>
        <taxon>Pseudomonadati</taxon>
        <taxon>Acidobacteriota</taxon>
        <taxon>Terriglobia</taxon>
        <taxon>Terriglobales</taxon>
        <taxon>Acidobacteriaceae</taxon>
        <taxon>Edaphobacter</taxon>
    </lineage>
</organism>
<dbReference type="SUPFAM" id="SSF56925">
    <property type="entry name" value="OMPA-like"/>
    <property type="match status" value="1"/>
</dbReference>
<evidence type="ECO:0000313" key="1">
    <source>
        <dbReference type="EMBL" id="GGG85488.1"/>
    </source>
</evidence>
<dbReference type="InterPro" id="IPR011250">
    <property type="entry name" value="OMP/PagP_B-barrel"/>
</dbReference>
<proteinExistence type="predicted"/>
<accession>A0A917HPY5</accession>